<evidence type="ECO:0000259" key="1">
    <source>
        <dbReference type="Pfam" id="PF01323"/>
    </source>
</evidence>
<organism evidence="2 3">
    <name type="scientific">Cytophaga hutchinsonii (strain ATCC 33406 / DSM 1761 / CIP 103989 / NBRC 15051 / NCIMB 9469 / D465)</name>
    <dbReference type="NCBI Taxonomy" id="269798"/>
    <lineage>
        <taxon>Bacteria</taxon>
        <taxon>Pseudomonadati</taxon>
        <taxon>Bacteroidota</taxon>
        <taxon>Cytophagia</taxon>
        <taxon>Cytophagales</taxon>
        <taxon>Cytophagaceae</taxon>
        <taxon>Cytophaga</taxon>
    </lineage>
</organism>
<dbReference type="EC" id="5.3.4.1" evidence="2"/>
<dbReference type="InterPro" id="IPR001853">
    <property type="entry name" value="DSBA-like_thioredoxin_dom"/>
</dbReference>
<dbReference type="GO" id="GO:0016491">
    <property type="term" value="F:oxidoreductase activity"/>
    <property type="evidence" value="ECO:0007669"/>
    <property type="project" value="InterPro"/>
</dbReference>
<dbReference type="SUPFAM" id="SSF52833">
    <property type="entry name" value="Thioredoxin-like"/>
    <property type="match status" value="1"/>
</dbReference>
<dbReference type="KEGG" id="chu:CHU_3640"/>
<protein>
    <submittedName>
        <fullName evidence="2">Protein-disulfide isomerase</fullName>
        <ecNumber evidence="2">5.3.4.1</ecNumber>
    </submittedName>
</protein>
<dbReference type="AlphaFoldDB" id="A0A6N4SX72"/>
<dbReference type="RefSeq" id="WP_011586978.1">
    <property type="nucleotide sequence ID" value="NC_008255.1"/>
</dbReference>
<dbReference type="EMBL" id="CP000383">
    <property type="protein sequence ID" value="ABG60873.1"/>
    <property type="molecule type" value="Genomic_DNA"/>
</dbReference>
<gene>
    <name evidence="2" type="primary">dsbC</name>
    <name evidence="2" type="ordered locus">CHU_3640</name>
</gene>
<dbReference type="Gene3D" id="3.40.30.10">
    <property type="entry name" value="Glutaredoxin"/>
    <property type="match status" value="1"/>
</dbReference>
<dbReference type="CDD" id="cd03025">
    <property type="entry name" value="DsbA_FrnE_like"/>
    <property type="match status" value="1"/>
</dbReference>
<dbReference type="Pfam" id="PF01323">
    <property type="entry name" value="DSBA"/>
    <property type="match status" value="1"/>
</dbReference>
<keyword evidence="2" id="KW-0413">Isomerase</keyword>
<evidence type="ECO:0000313" key="2">
    <source>
        <dbReference type="EMBL" id="ABG60873.1"/>
    </source>
</evidence>
<accession>A0A6N4SX72</accession>
<dbReference type="PANTHER" id="PTHR13887">
    <property type="entry name" value="GLUTATHIONE S-TRANSFERASE KAPPA"/>
    <property type="match status" value="1"/>
</dbReference>
<proteinExistence type="predicted"/>
<dbReference type="PANTHER" id="PTHR13887:SF54">
    <property type="entry name" value="DSBA FAMILY PROTEIN"/>
    <property type="match status" value="1"/>
</dbReference>
<feature type="domain" description="DSBA-like thioredoxin" evidence="1">
    <location>
        <begin position="37"/>
        <end position="218"/>
    </location>
</feature>
<dbReference type="GO" id="GO:0003756">
    <property type="term" value="F:protein disulfide isomerase activity"/>
    <property type="evidence" value="ECO:0007669"/>
    <property type="project" value="UniProtKB-EC"/>
</dbReference>
<reference evidence="2 3" key="1">
    <citation type="journal article" date="2007" name="Appl. Environ. Microbiol.">
        <title>Genome sequence of the cellulolytic gliding bacterium Cytophaga hutchinsonii.</title>
        <authorList>
            <person name="Xie G."/>
            <person name="Bruce D.C."/>
            <person name="Challacombe J.F."/>
            <person name="Chertkov O."/>
            <person name="Detter J.C."/>
            <person name="Gilna P."/>
            <person name="Han C.S."/>
            <person name="Lucas S."/>
            <person name="Misra M."/>
            <person name="Myers G.L."/>
            <person name="Richardson P."/>
            <person name="Tapia R."/>
            <person name="Thayer N."/>
            <person name="Thompson L.S."/>
            <person name="Brettin T.S."/>
            <person name="Henrissat B."/>
            <person name="Wilson D.B."/>
            <person name="McBride M.J."/>
        </authorList>
    </citation>
    <scope>NUCLEOTIDE SEQUENCE [LARGE SCALE GENOMIC DNA]</scope>
    <source>
        <strain evidence="3">ATCC 33406 / DSM 1761 / CIP 103989 / NBRC 15051 / NCIMB 9469 / D465</strain>
    </source>
</reference>
<name>A0A6N4SX72_CYTH3</name>
<dbReference type="Gene3D" id="1.10.472.60">
    <property type="entry name" value="putative protein disulfide isomerase domain"/>
    <property type="match status" value="1"/>
</dbReference>
<dbReference type="InterPro" id="IPR036249">
    <property type="entry name" value="Thioredoxin-like_sf"/>
</dbReference>
<evidence type="ECO:0000313" key="3">
    <source>
        <dbReference type="Proteomes" id="UP000001822"/>
    </source>
</evidence>
<dbReference type="Proteomes" id="UP000001822">
    <property type="component" value="Chromosome"/>
</dbReference>
<keyword evidence="3" id="KW-1185">Reference proteome</keyword>
<sequence>MNNIKFYIILLAILFTGSGSTCVQKQKDSEKMKLLYVYDPLCGWCYGFGPVVEKIEKNYKGTVDVEIISGGMVMGNRIAPIGNMSEYILDAIPRLQRMTGIEFGQPYITLLKEGSYVTSSEKPSIALCVYKSFTAERAVEYGHAIQTSFYKEGKDLNQDVLYADLATSYGIDRAAFLKRMKDSVYFNQAHEEFKRAAALGVTGFPTLLLKQENGYTALTEGYATYESIEKQLQKHVKAAGTK</sequence>